<name>A0A2K6G871_PROCO</name>
<protein>
    <submittedName>
        <fullName evidence="4">Uncharacterized protein</fullName>
    </submittedName>
</protein>
<accession>A0A2K6G871</accession>
<dbReference type="STRING" id="379532.ENSPCOP00000022440"/>
<evidence type="ECO:0000313" key="4">
    <source>
        <dbReference type="Ensembl" id="ENSPCOP00000022440.1"/>
    </source>
</evidence>
<dbReference type="GO" id="GO:0045596">
    <property type="term" value="P:negative regulation of cell differentiation"/>
    <property type="evidence" value="ECO:0007669"/>
    <property type="project" value="InterPro"/>
</dbReference>
<dbReference type="GeneTree" id="ENSGT01030000234531"/>
<dbReference type="FunFam" id="3.80.10.10:FF:000079">
    <property type="entry name" value="PRAME family member 18"/>
    <property type="match status" value="1"/>
</dbReference>
<evidence type="ECO:0000256" key="2">
    <source>
        <dbReference type="ARBA" id="ARBA00022614"/>
    </source>
</evidence>
<dbReference type="InterPro" id="IPR050694">
    <property type="entry name" value="LRRC14/PRAME"/>
</dbReference>
<keyword evidence="3" id="KW-0677">Repeat</keyword>
<reference evidence="4" key="2">
    <citation type="submission" date="2025-09" db="UniProtKB">
        <authorList>
            <consortium name="Ensembl"/>
        </authorList>
    </citation>
    <scope>IDENTIFICATION</scope>
</reference>
<dbReference type="AlphaFoldDB" id="A0A2K6G871"/>
<dbReference type="GO" id="GO:0008284">
    <property type="term" value="P:positive regulation of cell population proliferation"/>
    <property type="evidence" value="ECO:0007669"/>
    <property type="project" value="InterPro"/>
</dbReference>
<evidence type="ECO:0000256" key="1">
    <source>
        <dbReference type="ARBA" id="ARBA00009608"/>
    </source>
</evidence>
<dbReference type="SUPFAM" id="SSF52047">
    <property type="entry name" value="RNI-like"/>
    <property type="match status" value="1"/>
</dbReference>
<keyword evidence="5" id="KW-1185">Reference proteome</keyword>
<dbReference type="GO" id="GO:0043066">
    <property type="term" value="P:negative regulation of apoptotic process"/>
    <property type="evidence" value="ECO:0007669"/>
    <property type="project" value="InterPro"/>
</dbReference>
<dbReference type="PANTHER" id="PTHR14224">
    <property type="entry name" value="SIMILAR TO PREFERENTIALLY EXPRESSED ANTIGEN IN MELANOMA-LIKE 3"/>
    <property type="match status" value="1"/>
</dbReference>
<dbReference type="Ensembl" id="ENSPCOT00000033113.1">
    <property type="protein sequence ID" value="ENSPCOP00000022440.1"/>
    <property type="gene ID" value="ENSPCOG00000023311.1"/>
</dbReference>
<evidence type="ECO:0000256" key="3">
    <source>
        <dbReference type="ARBA" id="ARBA00022737"/>
    </source>
</evidence>
<sequence>MSVQDPPRLLQLAGQSLLRDEAVAIPALEELPTELFPPLFMEAFTKRRSKTLTAMVQAWPFTRLPLGSLMLTPDLETLRVVLDGLDVLLAQKVRPRRWKLQVLDLRNVDENFWTVWSGDSAWSSTAVNERKTARDCPRMGRQQPIEVFRDFYLTGKKPDEFLTYLILWVKKRKDFIHLCCKKLVIVSLPVCNITIRKVLEMVDLDCIQEVEMNSPWELSTLARFAPYLGQMRHLGKLVLFNIYVSAYVSPEEKEQILAQFTSQFLKLDNLRKLYTYTGSCLEGRLHQVFRCLKTPLETFLITDCVLSASDWENLFCWPSFSQLKELHLRGIALTHFSPERLQLMLEKVAGTVQSLLLEDCGIVDSQLNVIVPTLSRCCQLTTVSIGGNPISMAALENLLRHTTRLSKLSLEIYPAPQESYDAQGALNFGKFVQFRAELMEILRDLRQPKTIMFSTVSRPYYGDTPSMLLWNLCLVEWIY</sequence>
<dbReference type="Proteomes" id="UP000233160">
    <property type="component" value="Unassembled WGS sequence"/>
</dbReference>
<keyword evidence="2" id="KW-0433">Leucine-rich repeat</keyword>
<dbReference type="PIRSF" id="PIRSF038286">
    <property type="entry name" value="PRAME"/>
    <property type="match status" value="1"/>
</dbReference>
<dbReference type="OMA" id="CTHMEPI"/>
<proteinExistence type="inferred from homology"/>
<dbReference type="InterPro" id="IPR032675">
    <property type="entry name" value="LRR_dom_sf"/>
</dbReference>
<reference evidence="4" key="1">
    <citation type="submission" date="2025-08" db="UniProtKB">
        <authorList>
            <consortium name="Ensembl"/>
        </authorList>
    </citation>
    <scope>IDENTIFICATION</scope>
</reference>
<dbReference type="InterPro" id="IPR026271">
    <property type="entry name" value="PRAME"/>
</dbReference>
<dbReference type="GO" id="GO:0045892">
    <property type="term" value="P:negative regulation of DNA-templated transcription"/>
    <property type="evidence" value="ECO:0007669"/>
    <property type="project" value="InterPro"/>
</dbReference>
<comment type="similarity">
    <text evidence="1">Belongs to the PRAME family.</text>
</comment>
<evidence type="ECO:0000313" key="5">
    <source>
        <dbReference type="Proteomes" id="UP000233160"/>
    </source>
</evidence>
<dbReference type="PANTHER" id="PTHR14224:SF19">
    <property type="entry name" value="PRAME FAMILY MEMBER 11-RELATED"/>
    <property type="match status" value="1"/>
</dbReference>
<dbReference type="GO" id="GO:0005737">
    <property type="term" value="C:cytoplasm"/>
    <property type="evidence" value="ECO:0007669"/>
    <property type="project" value="TreeGrafter"/>
</dbReference>
<dbReference type="Gene3D" id="3.80.10.10">
    <property type="entry name" value="Ribonuclease Inhibitor"/>
    <property type="match status" value="1"/>
</dbReference>
<organism evidence="4 5">
    <name type="scientific">Propithecus coquereli</name>
    <name type="common">Coquerel's sifaka</name>
    <name type="synonym">Propithecus verreauxi coquereli</name>
    <dbReference type="NCBI Taxonomy" id="379532"/>
    <lineage>
        <taxon>Eukaryota</taxon>
        <taxon>Metazoa</taxon>
        <taxon>Chordata</taxon>
        <taxon>Craniata</taxon>
        <taxon>Vertebrata</taxon>
        <taxon>Euteleostomi</taxon>
        <taxon>Mammalia</taxon>
        <taxon>Eutheria</taxon>
        <taxon>Euarchontoglires</taxon>
        <taxon>Primates</taxon>
        <taxon>Strepsirrhini</taxon>
        <taxon>Lemuriformes</taxon>
        <taxon>Indriidae</taxon>
        <taxon>Propithecus</taxon>
    </lineage>
</organism>